<comment type="function">
    <text evidence="10">Guanine nucleotide-exchange factor (GEF) required for the formation or budding of transport vesicles from the ER.</text>
</comment>
<dbReference type="GO" id="GO:0000139">
    <property type="term" value="C:Golgi membrane"/>
    <property type="evidence" value="ECO:0007669"/>
    <property type="project" value="UniProtKB-SubCell"/>
</dbReference>
<keyword evidence="5 10" id="KW-0256">Endoplasmic reticulum</keyword>
<keyword evidence="8" id="KW-1133">Transmembrane helix</keyword>
<evidence type="ECO:0000256" key="3">
    <source>
        <dbReference type="ARBA" id="ARBA00022692"/>
    </source>
</evidence>
<dbReference type="OrthoDB" id="16538at2759"/>
<dbReference type="InterPro" id="IPR036322">
    <property type="entry name" value="WD40_repeat_dom_sf"/>
</dbReference>
<evidence type="ECO:0000256" key="10">
    <source>
        <dbReference type="RuleBase" id="RU369019"/>
    </source>
</evidence>
<evidence type="ECO:0000256" key="8">
    <source>
        <dbReference type="ARBA" id="ARBA00022989"/>
    </source>
</evidence>
<dbReference type="Gene3D" id="2.130.10.10">
    <property type="entry name" value="YVTN repeat-like/Quinoprotein amine dehydrogenase"/>
    <property type="match status" value="1"/>
</dbReference>
<keyword evidence="9" id="KW-0472">Membrane</keyword>
<dbReference type="PANTHER" id="PTHR23284:SF0">
    <property type="entry name" value="PROLACTIN REGULATORY ELEMENT-BINDING PROTEIN"/>
    <property type="match status" value="1"/>
</dbReference>
<proteinExistence type="inferred from homology"/>
<keyword evidence="7 10" id="KW-0653">Protein transport</keyword>
<reference evidence="11" key="1">
    <citation type="journal article" date="2020" name="Stud. Mycol.">
        <title>101 Dothideomycetes genomes: a test case for predicting lifestyles and emergence of pathogens.</title>
        <authorList>
            <person name="Haridas S."/>
            <person name="Albert R."/>
            <person name="Binder M."/>
            <person name="Bloem J."/>
            <person name="Labutti K."/>
            <person name="Salamov A."/>
            <person name="Andreopoulos B."/>
            <person name="Baker S."/>
            <person name="Barry K."/>
            <person name="Bills G."/>
            <person name="Bluhm B."/>
            <person name="Cannon C."/>
            <person name="Castanera R."/>
            <person name="Culley D."/>
            <person name="Daum C."/>
            <person name="Ezra D."/>
            <person name="Gonzalez J."/>
            <person name="Henrissat B."/>
            <person name="Kuo A."/>
            <person name="Liang C."/>
            <person name="Lipzen A."/>
            <person name="Lutzoni F."/>
            <person name="Magnuson J."/>
            <person name="Mondo S."/>
            <person name="Nolan M."/>
            <person name="Ohm R."/>
            <person name="Pangilinan J."/>
            <person name="Park H.-J."/>
            <person name="Ramirez L."/>
            <person name="Alfaro M."/>
            <person name="Sun H."/>
            <person name="Tritt A."/>
            <person name="Yoshinaga Y."/>
            <person name="Zwiers L.-H."/>
            <person name="Turgeon B."/>
            <person name="Goodwin S."/>
            <person name="Spatafora J."/>
            <person name="Crous P."/>
            <person name="Grigoriev I."/>
        </authorList>
    </citation>
    <scope>NUCLEOTIDE SEQUENCE</scope>
    <source>
        <strain evidence="11">CBS 122681</strain>
    </source>
</reference>
<dbReference type="GO" id="GO:0005085">
    <property type="term" value="F:guanyl-nucleotide exchange factor activity"/>
    <property type="evidence" value="ECO:0007669"/>
    <property type="project" value="InterPro"/>
</dbReference>
<dbReference type="AlphaFoldDB" id="A0A6A6TM69"/>
<keyword evidence="2 10" id="KW-0853">WD repeat</keyword>
<dbReference type="PANTHER" id="PTHR23284">
    <property type="entry name" value="PROLACTIN REGULATORY ELEMENT BINDING PROTEIN"/>
    <property type="match status" value="1"/>
</dbReference>
<protein>
    <recommendedName>
        <fullName evidence="10">Guanine nucleotide-exchange factor SEC12</fullName>
    </recommendedName>
</protein>
<evidence type="ECO:0000313" key="11">
    <source>
        <dbReference type="EMBL" id="KAF2660546.1"/>
    </source>
</evidence>
<keyword evidence="6" id="KW-0931">ER-Golgi transport</keyword>
<dbReference type="GO" id="GO:0015031">
    <property type="term" value="P:protein transport"/>
    <property type="evidence" value="ECO:0007669"/>
    <property type="project" value="UniProtKB-KW"/>
</dbReference>
<comment type="similarity">
    <text evidence="10">Belongs to the WD repeat SEC12 family.</text>
</comment>
<comment type="subcellular location">
    <subcellularLocation>
        <location evidence="10">Endoplasmic reticulum membrane</location>
        <topology evidence="10">Single-pass type II membrane protein</topology>
    </subcellularLocation>
    <subcellularLocation>
        <location evidence="10">Golgi apparatus membrane</location>
        <topology evidence="10">Single-pass type II membrane protein</topology>
    </subcellularLocation>
</comment>
<sequence length="630" mass="69097">MSPPSVSKASVKYPIFAATWSYNNPAILTVGGGGGAGNRSGVPNAISCFDTSSRAPTLEPFAEIELSRDDDSVTCLSNLATKDGSILYAGINSSEAERLKGKNEHFRAFEVFYPKKTANDARDTKTPERIQFVSKIGLLSPVSSESAKKDGYQRLIRLSPPRLGQSGAKRIAALSSSLAESQNELVILAAVSNKPLPSEVIQRVGLGEKEANDIDIVEPELGQFSVAYCLDQEVFVQNVGYDFDRKKVKNKLEAPRKKYAVPYPDTFEKAGRSRIRCIRWLSSNHCLLLANSANRTGVELLVLHLYNSEGMGSIITRKRLPGHVKQAVDMDISRLDADENGAYQVVIAIAAQDVSLHLYTIEYRGNLRDSFSGFTSYAVYRDVHPVQMTKIALSPFSPPEPSSKPRPQYLRLASASLGNTVTVDTFRLHPLSSRPNSRHVLTSERYEKFIKTAQYLAGAFIALMLALMFQSLIDPEGNLTKSILPKSIQNAAGRLQAPGGIVDEVHRAKLSTDGVEIPVAKAAHRLRDLLHLHHSDGEEASQKALVIHHDPELGSSLSTEVHASSEDIIKKHTDAKTWEELSQAERKRWKDKLIDAGMWTVEEGETILKSIFFGQVGGLVGQVAQGVMHG</sequence>
<evidence type="ECO:0000256" key="1">
    <source>
        <dbReference type="ARBA" id="ARBA00022448"/>
    </source>
</evidence>
<dbReference type="InterPro" id="IPR045260">
    <property type="entry name" value="Sec12-like"/>
</dbReference>
<evidence type="ECO:0000256" key="5">
    <source>
        <dbReference type="ARBA" id="ARBA00022824"/>
    </source>
</evidence>
<dbReference type="Proteomes" id="UP000799324">
    <property type="component" value="Unassembled WGS sequence"/>
</dbReference>
<evidence type="ECO:0000256" key="7">
    <source>
        <dbReference type="ARBA" id="ARBA00022927"/>
    </source>
</evidence>
<dbReference type="GO" id="GO:0006888">
    <property type="term" value="P:endoplasmic reticulum to Golgi vesicle-mediated transport"/>
    <property type="evidence" value="ECO:0007669"/>
    <property type="project" value="UniProtKB-UniRule"/>
</dbReference>
<keyword evidence="3" id="KW-0812">Transmembrane</keyword>
<keyword evidence="12" id="KW-1185">Reference proteome</keyword>
<evidence type="ECO:0000256" key="4">
    <source>
        <dbReference type="ARBA" id="ARBA00022737"/>
    </source>
</evidence>
<dbReference type="InterPro" id="IPR015943">
    <property type="entry name" value="WD40/YVTN_repeat-like_dom_sf"/>
</dbReference>
<dbReference type="SUPFAM" id="SSF50978">
    <property type="entry name" value="WD40 repeat-like"/>
    <property type="match status" value="1"/>
</dbReference>
<accession>A0A6A6TM69</accession>
<keyword evidence="4 10" id="KW-0677">Repeat</keyword>
<keyword evidence="1 10" id="KW-0813">Transport</keyword>
<organism evidence="11 12">
    <name type="scientific">Lophiostoma macrostomum CBS 122681</name>
    <dbReference type="NCBI Taxonomy" id="1314788"/>
    <lineage>
        <taxon>Eukaryota</taxon>
        <taxon>Fungi</taxon>
        <taxon>Dikarya</taxon>
        <taxon>Ascomycota</taxon>
        <taxon>Pezizomycotina</taxon>
        <taxon>Dothideomycetes</taxon>
        <taxon>Pleosporomycetidae</taxon>
        <taxon>Pleosporales</taxon>
        <taxon>Lophiostomataceae</taxon>
        <taxon>Lophiostoma</taxon>
    </lineage>
</organism>
<evidence type="ECO:0000256" key="9">
    <source>
        <dbReference type="ARBA" id="ARBA00023136"/>
    </source>
</evidence>
<evidence type="ECO:0000256" key="2">
    <source>
        <dbReference type="ARBA" id="ARBA00022574"/>
    </source>
</evidence>
<name>A0A6A6TM69_9PLEO</name>
<evidence type="ECO:0000313" key="12">
    <source>
        <dbReference type="Proteomes" id="UP000799324"/>
    </source>
</evidence>
<gene>
    <name evidence="11" type="ORF">K491DRAFT_649316</name>
</gene>
<dbReference type="GO" id="GO:0003400">
    <property type="term" value="P:regulation of COPII vesicle coating"/>
    <property type="evidence" value="ECO:0007669"/>
    <property type="project" value="UniProtKB-UniRule"/>
</dbReference>
<dbReference type="GO" id="GO:0005789">
    <property type="term" value="C:endoplasmic reticulum membrane"/>
    <property type="evidence" value="ECO:0007669"/>
    <property type="project" value="UniProtKB-SubCell"/>
</dbReference>
<evidence type="ECO:0000256" key="6">
    <source>
        <dbReference type="ARBA" id="ARBA00022892"/>
    </source>
</evidence>
<dbReference type="EMBL" id="MU004299">
    <property type="protein sequence ID" value="KAF2660546.1"/>
    <property type="molecule type" value="Genomic_DNA"/>
</dbReference>